<gene>
    <name evidence="1" type="ORF">EA655_05065</name>
</gene>
<evidence type="ECO:0008006" key="3">
    <source>
        <dbReference type="Google" id="ProtNLM"/>
    </source>
</evidence>
<name>A0A4Q8M688_9GAMM</name>
<proteinExistence type="predicted"/>
<dbReference type="RefSeq" id="WP_130533675.1">
    <property type="nucleotide sequence ID" value="NZ_SHMG01000002.1"/>
</dbReference>
<organism evidence="1 2">
    <name type="scientific">Pseudoxanthomonas winnipegensis</name>
    <dbReference type="NCBI Taxonomy" id="2480810"/>
    <lineage>
        <taxon>Bacteria</taxon>
        <taxon>Pseudomonadati</taxon>
        <taxon>Pseudomonadota</taxon>
        <taxon>Gammaproteobacteria</taxon>
        <taxon>Lysobacterales</taxon>
        <taxon>Lysobacteraceae</taxon>
        <taxon>Pseudoxanthomonas</taxon>
    </lineage>
</organism>
<protein>
    <recommendedName>
        <fullName evidence="3">Lipoprotein</fullName>
    </recommendedName>
</protein>
<evidence type="ECO:0000313" key="2">
    <source>
        <dbReference type="Proteomes" id="UP000294164"/>
    </source>
</evidence>
<dbReference type="OrthoDB" id="6000009at2"/>
<dbReference type="Proteomes" id="UP000294164">
    <property type="component" value="Unassembled WGS sequence"/>
</dbReference>
<sequence length="171" mass="17835">MSALLLALCGCARDSAPDSIDDPRLKNPLQLGNAHALSMDLLPGQQAMLDPQARPADAATPLAIAGASRVGADLVIARLREVKPGDAPAGDAYEWTYAVDCRDGRARLLGAGRGIGNGLPAASGEIGADGVVPAATERRRALDLVCRYRTRCELRLRDNPCERSVAALPGA</sequence>
<accession>A0A4Q8M688</accession>
<reference evidence="1 2" key="1">
    <citation type="submission" date="2019-02" db="EMBL/GenBank/DDBJ databases">
        <title>WGS of Pseudoxanthomonas species novum from clinical isolates.</title>
        <authorList>
            <person name="Bernier A.-M."/>
            <person name="Bernard K."/>
            <person name="Vachon A."/>
        </authorList>
    </citation>
    <scope>NUCLEOTIDE SEQUENCE [LARGE SCALE GENOMIC DNA]</scope>
    <source>
        <strain evidence="1 2">NML130969</strain>
    </source>
</reference>
<dbReference type="EMBL" id="SHMG01000002">
    <property type="protein sequence ID" value="TAA45565.1"/>
    <property type="molecule type" value="Genomic_DNA"/>
</dbReference>
<dbReference type="AlphaFoldDB" id="A0A4Q8M688"/>
<evidence type="ECO:0000313" key="1">
    <source>
        <dbReference type="EMBL" id="TAA45565.1"/>
    </source>
</evidence>
<comment type="caution">
    <text evidence="1">The sequence shown here is derived from an EMBL/GenBank/DDBJ whole genome shotgun (WGS) entry which is preliminary data.</text>
</comment>